<evidence type="ECO:0000259" key="2">
    <source>
        <dbReference type="PROSITE" id="PS50234"/>
    </source>
</evidence>
<organism evidence="3 4">
    <name type="scientific">Halovivax cerinus</name>
    <dbReference type="NCBI Taxonomy" id="1487865"/>
    <lineage>
        <taxon>Archaea</taxon>
        <taxon>Methanobacteriati</taxon>
        <taxon>Methanobacteriota</taxon>
        <taxon>Stenosarchaea group</taxon>
        <taxon>Halobacteria</taxon>
        <taxon>Halobacteriales</taxon>
        <taxon>Natrialbaceae</taxon>
        <taxon>Halovivax</taxon>
    </lineage>
</organism>
<dbReference type="SUPFAM" id="SSF53300">
    <property type="entry name" value="vWA-like"/>
    <property type="match status" value="1"/>
</dbReference>
<dbReference type="Pfam" id="PF13768">
    <property type="entry name" value="VWA_3"/>
    <property type="match status" value="1"/>
</dbReference>
<proteinExistence type="predicted"/>
<dbReference type="PANTHER" id="PTHR10579:SF43">
    <property type="entry name" value="ZINC FINGER (C3HC4-TYPE RING FINGER) FAMILY PROTEIN"/>
    <property type="match status" value="1"/>
</dbReference>
<dbReference type="Pfam" id="PF00092">
    <property type="entry name" value="VWA"/>
    <property type="match status" value="1"/>
</dbReference>
<evidence type="ECO:0000313" key="3">
    <source>
        <dbReference type="EMBL" id="MFC3958738.1"/>
    </source>
</evidence>
<feature type="region of interest" description="Disordered" evidence="1">
    <location>
        <begin position="433"/>
        <end position="457"/>
    </location>
</feature>
<dbReference type="Proteomes" id="UP001595846">
    <property type="component" value="Unassembled WGS sequence"/>
</dbReference>
<evidence type="ECO:0000256" key="1">
    <source>
        <dbReference type="SAM" id="MobiDB-lite"/>
    </source>
</evidence>
<dbReference type="PROSITE" id="PS50234">
    <property type="entry name" value="VWFA"/>
    <property type="match status" value="1"/>
</dbReference>
<feature type="domain" description="VWFA" evidence="2">
    <location>
        <begin position="95"/>
        <end position="271"/>
    </location>
</feature>
<dbReference type="GeneID" id="73903794"/>
<evidence type="ECO:0000313" key="4">
    <source>
        <dbReference type="Proteomes" id="UP001595846"/>
    </source>
</evidence>
<keyword evidence="4" id="KW-1185">Reference proteome</keyword>
<dbReference type="SMART" id="SM00327">
    <property type="entry name" value="VWA"/>
    <property type="match status" value="1"/>
</dbReference>
<dbReference type="RefSeq" id="WP_256531078.1">
    <property type="nucleotide sequence ID" value="NZ_CP101824.1"/>
</dbReference>
<dbReference type="InterPro" id="IPR036465">
    <property type="entry name" value="vWFA_dom_sf"/>
</dbReference>
<gene>
    <name evidence="3" type="ORF">ACFOUR_10210</name>
</gene>
<reference evidence="3 4" key="1">
    <citation type="journal article" date="2019" name="Int. J. Syst. Evol. Microbiol.">
        <title>The Global Catalogue of Microorganisms (GCM) 10K type strain sequencing project: providing services to taxonomists for standard genome sequencing and annotation.</title>
        <authorList>
            <consortium name="The Broad Institute Genomics Platform"/>
            <consortium name="The Broad Institute Genome Sequencing Center for Infectious Disease"/>
            <person name="Wu L."/>
            <person name="Ma J."/>
        </authorList>
    </citation>
    <scope>NUCLEOTIDE SEQUENCE [LARGE SCALE GENOMIC DNA]</scope>
    <source>
        <strain evidence="3 4">IBRC-M 10256</strain>
    </source>
</reference>
<dbReference type="EMBL" id="JBHSAQ010000006">
    <property type="protein sequence ID" value="MFC3958738.1"/>
    <property type="molecule type" value="Genomic_DNA"/>
</dbReference>
<dbReference type="InterPro" id="IPR002035">
    <property type="entry name" value="VWF_A"/>
</dbReference>
<name>A0ABD5NNX0_9EURY</name>
<comment type="caution">
    <text evidence="3">The sequence shown here is derived from an EMBL/GenBank/DDBJ whole genome shotgun (WGS) entry which is preliminary data.</text>
</comment>
<dbReference type="PANTHER" id="PTHR10579">
    <property type="entry name" value="CALCIUM-ACTIVATED CHLORIDE CHANNEL REGULATOR"/>
    <property type="match status" value="1"/>
</dbReference>
<sequence length="457" mass="50261">MLRRQRSLVSNGRISLPGLRRVGRTTPADASRIAGVTPTERSEKVIRLSCHDIPVTMTTSISTKVNRPYLPEDGGGITCELLIEPDARDEATQRHIALCVDSSGSMAYSKMDQVQDATKLVFGLLNDDDYLSIITFDNEVDVVMNATRWGDIEREEAEDLLENIETGGGTDIYAGLEEARKSLIELDEGEDISKRILLLSDGRDLRAKPPDFEPLAKAIADAGISVYSAGIGTNYGKEVIRTVGEHSQGRWAHVEKPTDIRSFFGDVVQEASTVLANNPELILDPIDGCEVGMAFRRLPQVQKVDVETADDGSVVIGLPDLQDRERQEVVLKMDVPPGTVGDERVVASVELDSETVDASTDLAVTYSDDAQELSQHETEVTLAYHDTDLRTRIAHADSSDDLEEVKAKIDETEVITGETEIADVLRENVTRIEQGDESEARKVQENTTVVFDDSQYN</sequence>
<feature type="compositionally biased region" description="Polar residues" evidence="1">
    <location>
        <begin position="445"/>
        <end position="457"/>
    </location>
</feature>
<accession>A0ABD5NNX0</accession>
<dbReference type="InterPro" id="IPR051266">
    <property type="entry name" value="CLCR"/>
</dbReference>
<dbReference type="Gene3D" id="3.40.50.410">
    <property type="entry name" value="von Willebrand factor, type A domain"/>
    <property type="match status" value="1"/>
</dbReference>
<protein>
    <submittedName>
        <fullName evidence="3">VWA domain-containing protein</fullName>
    </submittedName>
</protein>
<dbReference type="AlphaFoldDB" id="A0ABD5NNX0"/>
<feature type="compositionally biased region" description="Basic and acidic residues" evidence="1">
    <location>
        <begin position="433"/>
        <end position="444"/>
    </location>
</feature>